<evidence type="ECO:0000259" key="3">
    <source>
        <dbReference type="PROSITE" id="PS51677"/>
    </source>
</evidence>
<dbReference type="PROSITE" id="PS51677">
    <property type="entry name" value="NODB"/>
    <property type="match status" value="1"/>
</dbReference>
<dbReference type="EMBL" id="CP050063">
    <property type="protein sequence ID" value="QIP12634.1"/>
    <property type="molecule type" value="Genomic_DNA"/>
</dbReference>
<dbReference type="Pfam" id="PF01522">
    <property type="entry name" value="Polysacc_deac_1"/>
    <property type="match status" value="2"/>
</dbReference>
<evidence type="ECO:0000256" key="2">
    <source>
        <dbReference type="ARBA" id="ARBA00022729"/>
    </source>
</evidence>
<proteinExistence type="predicted"/>
<evidence type="ECO:0000313" key="4">
    <source>
        <dbReference type="EMBL" id="QIP12634.1"/>
    </source>
</evidence>
<dbReference type="Gene3D" id="3.20.20.370">
    <property type="entry name" value="Glycoside hydrolase/deacetylase"/>
    <property type="match status" value="1"/>
</dbReference>
<dbReference type="InterPro" id="IPR002509">
    <property type="entry name" value="NODB_dom"/>
</dbReference>
<dbReference type="PANTHER" id="PTHR34216:SF3">
    <property type="entry name" value="POLY-BETA-1,6-N-ACETYL-D-GLUCOSAMINE N-DEACETYLASE"/>
    <property type="match status" value="1"/>
</dbReference>
<dbReference type="AlphaFoldDB" id="A0A6G9AJW8"/>
<protein>
    <submittedName>
        <fullName evidence="4">Polysaccharide deacetylase family protein</fullName>
    </submittedName>
</protein>
<evidence type="ECO:0000313" key="5">
    <source>
        <dbReference type="Proteomes" id="UP000501802"/>
    </source>
</evidence>
<evidence type="ECO:0000256" key="1">
    <source>
        <dbReference type="ARBA" id="ARBA00004613"/>
    </source>
</evidence>
<dbReference type="InterPro" id="IPR051398">
    <property type="entry name" value="Polysacch_Deacetylase"/>
</dbReference>
<comment type="subcellular location">
    <subcellularLocation>
        <location evidence="1">Secreted</location>
    </subcellularLocation>
</comment>
<dbReference type="SUPFAM" id="SSF88713">
    <property type="entry name" value="Glycoside hydrolase/deacetylase"/>
    <property type="match status" value="1"/>
</dbReference>
<gene>
    <name evidence="4" type="ORF">G8759_08365</name>
</gene>
<keyword evidence="2" id="KW-0732">Signal</keyword>
<dbReference type="CDD" id="cd10918">
    <property type="entry name" value="CE4_NodB_like_5s_6s"/>
    <property type="match status" value="1"/>
</dbReference>
<dbReference type="GO" id="GO:0005975">
    <property type="term" value="P:carbohydrate metabolic process"/>
    <property type="evidence" value="ECO:0007669"/>
    <property type="project" value="InterPro"/>
</dbReference>
<dbReference type="GO" id="GO:0005576">
    <property type="term" value="C:extracellular region"/>
    <property type="evidence" value="ECO:0007669"/>
    <property type="project" value="UniProtKB-SubCell"/>
</dbReference>
<feature type="domain" description="NodB homology" evidence="3">
    <location>
        <begin position="75"/>
        <end position="337"/>
    </location>
</feature>
<keyword evidence="5" id="KW-1185">Reference proteome</keyword>
<dbReference type="GO" id="GO:0016810">
    <property type="term" value="F:hydrolase activity, acting on carbon-nitrogen (but not peptide) bonds"/>
    <property type="evidence" value="ECO:0007669"/>
    <property type="project" value="InterPro"/>
</dbReference>
<dbReference type="Proteomes" id="UP000501802">
    <property type="component" value="Chromosome"/>
</dbReference>
<dbReference type="PANTHER" id="PTHR34216">
    <property type="match status" value="1"/>
</dbReference>
<sequence>MNVQPLWLRQLRQSISPSVLALMYHRVAEVDFDPWDLCISPAHFEKQLQWLKKTNRVISVNQLVDQLQTGKLTHRGLVLTFDDGYTDNFTVAKPLLEKYELPATFFLTTDSIFNRQPFWWDELQFLIFDTHLLPQTLSIQIADENFLFDLDDESELTQRLMQLQKSWKASSPPPSKRCSLYLSIWKKMRPLLHNDQQKILAYLRNWASSDVQIRPEDSAISLAQLTELIDHPLIDIGAHSLSHPALSDHKEATQRHEIATSKNILEKISHRSITSFAYPYGDYDSRTQKIVREEGFSIAFTTNAVQTRGRSNQYQIGRFPVPNCTGEQLQKQLDQIL</sequence>
<name>A0A6G9AJW8_9BACT</name>
<accession>A0A6G9AJW8</accession>
<dbReference type="KEGG" id="spib:G8759_08365"/>
<reference evidence="4 5" key="1">
    <citation type="submission" date="2020-03" db="EMBL/GenBank/DDBJ databases">
        <authorList>
            <person name="Kim M.K."/>
        </authorList>
    </citation>
    <scope>NUCLEOTIDE SEQUENCE [LARGE SCALE GENOMIC DNA]</scope>
    <source>
        <strain evidence="4 5">BT328</strain>
    </source>
</reference>
<dbReference type="RefSeq" id="WP_167206925.1">
    <property type="nucleotide sequence ID" value="NZ_CP050063.1"/>
</dbReference>
<organism evidence="4 5">
    <name type="scientific">Spirosoma aureum</name>
    <dbReference type="NCBI Taxonomy" id="2692134"/>
    <lineage>
        <taxon>Bacteria</taxon>
        <taxon>Pseudomonadati</taxon>
        <taxon>Bacteroidota</taxon>
        <taxon>Cytophagia</taxon>
        <taxon>Cytophagales</taxon>
        <taxon>Cytophagaceae</taxon>
        <taxon>Spirosoma</taxon>
    </lineage>
</organism>
<dbReference type="InterPro" id="IPR011330">
    <property type="entry name" value="Glyco_hydro/deAcase_b/a-brl"/>
</dbReference>